<evidence type="ECO:0000256" key="12">
    <source>
        <dbReference type="ARBA" id="ARBA00077136"/>
    </source>
</evidence>
<comment type="catalytic activity">
    <reaction evidence="5 15">
        <text>L-phenylalanyl-tRNA(Phe) + an N-terminal L-alpha-aminoacyl-[protein] = an N-terminal L-phenylalanyl-L-alpha-aminoacyl-[protein] + tRNA(Phe)</text>
        <dbReference type="Rhea" id="RHEA:43632"/>
        <dbReference type="Rhea" id="RHEA-COMP:9668"/>
        <dbReference type="Rhea" id="RHEA-COMP:9699"/>
        <dbReference type="Rhea" id="RHEA-COMP:10636"/>
        <dbReference type="Rhea" id="RHEA-COMP:10637"/>
        <dbReference type="ChEBI" id="CHEBI:78442"/>
        <dbReference type="ChEBI" id="CHEBI:78531"/>
        <dbReference type="ChEBI" id="CHEBI:78597"/>
        <dbReference type="ChEBI" id="CHEBI:83561"/>
        <dbReference type="EC" id="2.3.2.6"/>
    </reaction>
</comment>
<protein>
    <recommendedName>
        <fullName evidence="11 15">Leucyl/phenylalanyl-tRNA--protein transferase</fullName>
        <ecNumber evidence="10 15">2.3.2.6</ecNumber>
    </recommendedName>
    <alternativeName>
        <fullName evidence="12 15">L/F-transferase</fullName>
    </alternativeName>
    <alternativeName>
        <fullName evidence="13 15">Leucyltransferase</fullName>
    </alternativeName>
    <alternativeName>
        <fullName evidence="14 15">Phenyalanyltransferase</fullName>
    </alternativeName>
</protein>
<evidence type="ECO:0000256" key="2">
    <source>
        <dbReference type="ARBA" id="ARBA00022490"/>
    </source>
</evidence>
<dbReference type="Pfam" id="PF03588">
    <property type="entry name" value="Leu_Phe_trans"/>
    <property type="match status" value="1"/>
</dbReference>
<dbReference type="GO" id="GO:0005737">
    <property type="term" value="C:cytoplasm"/>
    <property type="evidence" value="ECO:0007669"/>
    <property type="project" value="UniProtKB-SubCell"/>
</dbReference>
<dbReference type="FunFam" id="3.40.630.70:FF:000001">
    <property type="entry name" value="Leucyl/phenylalanyl-tRNA--protein transferase"/>
    <property type="match status" value="1"/>
</dbReference>
<name>A0A8J6NXB2_9BACT</name>
<evidence type="ECO:0000256" key="11">
    <source>
        <dbReference type="ARBA" id="ARBA00074372"/>
    </source>
</evidence>
<reference evidence="16 17" key="1">
    <citation type="submission" date="2020-08" db="EMBL/GenBank/DDBJ databases">
        <title>Bridging the membrane lipid divide: bacteria of the FCB group superphylum have the potential to synthesize archaeal ether lipids.</title>
        <authorList>
            <person name="Villanueva L."/>
            <person name="Von Meijenfeldt F.A.B."/>
            <person name="Westbye A.B."/>
            <person name="Yadav S."/>
            <person name="Hopmans E.C."/>
            <person name="Dutilh B.E."/>
            <person name="Sinninghe Damste J.S."/>
        </authorList>
    </citation>
    <scope>NUCLEOTIDE SEQUENCE [LARGE SCALE GENOMIC DNA]</scope>
    <source>
        <strain evidence="16">NIOZ-UU30</strain>
    </source>
</reference>
<dbReference type="Gene3D" id="3.40.630.70">
    <property type="entry name" value="Leucyl/phenylalanyl-tRNA-protein transferase, C-terminal domain"/>
    <property type="match status" value="1"/>
</dbReference>
<keyword evidence="4 15" id="KW-0012">Acyltransferase</keyword>
<dbReference type="EC" id="2.3.2.6" evidence="10 15"/>
<evidence type="ECO:0000256" key="10">
    <source>
        <dbReference type="ARBA" id="ARBA00066767"/>
    </source>
</evidence>
<accession>A0A8J6NXB2</accession>
<dbReference type="InterPro" id="IPR016181">
    <property type="entry name" value="Acyl_CoA_acyltransferase"/>
</dbReference>
<comment type="catalytic activity">
    <reaction evidence="7 15">
        <text>N-terminal L-lysyl-[protein] + L-leucyl-tRNA(Leu) = N-terminal L-leucyl-L-lysyl-[protein] + tRNA(Leu) + H(+)</text>
        <dbReference type="Rhea" id="RHEA:12340"/>
        <dbReference type="Rhea" id="RHEA-COMP:9613"/>
        <dbReference type="Rhea" id="RHEA-COMP:9622"/>
        <dbReference type="Rhea" id="RHEA-COMP:12670"/>
        <dbReference type="Rhea" id="RHEA-COMP:12671"/>
        <dbReference type="ChEBI" id="CHEBI:15378"/>
        <dbReference type="ChEBI" id="CHEBI:65249"/>
        <dbReference type="ChEBI" id="CHEBI:78442"/>
        <dbReference type="ChEBI" id="CHEBI:78494"/>
        <dbReference type="ChEBI" id="CHEBI:133043"/>
        <dbReference type="EC" id="2.3.2.6"/>
    </reaction>
</comment>
<evidence type="ECO:0000256" key="13">
    <source>
        <dbReference type="ARBA" id="ARBA00077165"/>
    </source>
</evidence>
<dbReference type="InterPro" id="IPR042203">
    <property type="entry name" value="Leu/Phe-tRNA_Trfase_C"/>
</dbReference>
<sequence length="226" mass="25748">MPVFLLSENISFPPPHFASKEGLLAVGGDLSQQRLLLAYRMGIFPWFSDDEPILWWSPHPRLVLYPEEIRVSKTLKKIIRKNTFHITMDSAFEQVIQSCAKIRIEKNEGTWIVQKMIDAYCKLHGSGFAHSVEAWYQGELAGGIYGISLGKCFFGESMFSRISNASNVTLVKLVEYLKALSFDMLDCQITTAHLLRFGAREIPRAVFLKQLKKSLTAPTIRGRWSY</sequence>
<dbReference type="InterPro" id="IPR042221">
    <property type="entry name" value="Leu/Phe-tRNA_Trfase_N"/>
</dbReference>
<dbReference type="FunFam" id="3.30.70.3550:FF:000001">
    <property type="entry name" value="Leucyl/phenylalanyl-tRNA--protein transferase"/>
    <property type="match status" value="1"/>
</dbReference>
<keyword evidence="2 15" id="KW-0963">Cytoplasm</keyword>
<dbReference type="InterPro" id="IPR004616">
    <property type="entry name" value="Leu/Phe-tRNA_Trfase"/>
</dbReference>
<evidence type="ECO:0000256" key="9">
    <source>
        <dbReference type="ARBA" id="ARBA00061535"/>
    </source>
</evidence>
<keyword evidence="3 15" id="KW-0808">Transferase</keyword>
<evidence type="ECO:0000256" key="4">
    <source>
        <dbReference type="ARBA" id="ARBA00023315"/>
    </source>
</evidence>
<dbReference type="PANTHER" id="PTHR30098:SF2">
    <property type="entry name" value="LEUCYL_PHENYLALANYL-TRNA--PROTEIN TRANSFERASE"/>
    <property type="match status" value="1"/>
</dbReference>
<dbReference type="PANTHER" id="PTHR30098">
    <property type="entry name" value="LEUCYL/PHENYLALANYL-TRNA--PROTEIN TRANSFERASE"/>
    <property type="match status" value="1"/>
</dbReference>
<evidence type="ECO:0000256" key="7">
    <source>
        <dbReference type="ARBA" id="ARBA00051538"/>
    </source>
</evidence>
<dbReference type="Proteomes" id="UP000603434">
    <property type="component" value="Unassembled WGS sequence"/>
</dbReference>
<gene>
    <name evidence="15" type="primary">aat</name>
    <name evidence="16" type="ORF">H8E23_17820</name>
</gene>
<evidence type="ECO:0000256" key="15">
    <source>
        <dbReference type="HAMAP-Rule" id="MF_00688"/>
    </source>
</evidence>
<organism evidence="16 17">
    <name type="scientific">Candidatus Desulfatibia profunda</name>
    <dbReference type="NCBI Taxonomy" id="2841695"/>
    <lineage>
        <taxon>Bacteria</taxon>
        <taxon>Pseudomonadati</taxon>
        <taxon>Thermodesulfobacteriota</taxon>
        <taxon>Desulfobacteria</taxon>
        <taxon>Desulfobacterales</taxon>
        <taxon>Desulfobacterales incertae sedis</taxon>
        <taxon>Candidatus Desulfatibia</taxon>
    </lineage>
</organism>
<evidence type="ECO:0000256" key="14">
    <source>
        <dbReference type="ARBA" id="ARBA00083640"/>
    </source>
</evidence>
<dbReference type="GO" id="GO:0030163">
    <property type="term" value="P:protein catabolic process"/>
    <property type="evidence" value="ECO:0007669"/>
    <property type="project" value="UniProtKB-UniRule"/>
</dbReference>
<evidence type="ECO:0000256" key="8">
    <source>
        <dbReference type="ARBA" id="ARBA00054043"/>
    </source>
</evidence>
<evidence type="ECO:0000313" key="17">
    <source>
        <dbReference type="Proteomes" id="UP000603434"/>
    </source>
</evidence>
<dbReference type="NCBIfam" id="TIGR00667">
    <property type="entry name" value="aat"/>
    <property type="match status" value="1"/>
</dbReference>
<comment type="function">
    <text evidence="8 15">Functions in the N-end rule pathway of protein degradation where it conjugates Leu, Phe and, less efficiently, Met from aminoacyl-tRNAs to the N-termini of proteins containing an N-terminal arginine or lysine.</text>
</comment>
<proteinExistence type="inferred from homology"/>
<dbReference type="HAMAP" id="MF_00688">
    <property type="entry name" value="Leu_Phe_trans"/>
    <property type="match status" value="1"/>
</dbReference>
<comment type="catalytic activity">
    <reaction evidence="6 15">
        <text>N-terminal L-arginyl-[protein] + L-leucyl-tRNA(Leu) = N-terminal L-leucyl-L-arginyl-[protein] + tRNA(Leu) + H(+)</text>
        <dbReference type="Rhea" id="RHEA:50416"/>
        <dbReference type="Rhea" id="RHEA-COMP:9613"/>
        <dbReference type="Rhea" id="RHEA-COMP:9622"/>
        <dbReference type="Rhea" id="RHEA-COMP:12672"/>
        <dbReference type="Rhea" id="RHEA-COMP:12673"/>
        <dbReference type="ChEBI" id="CHEBI:15378"/>
        <dbReference type="ChEBI" id="CHEBI:64719"/>
        <dbReference type="ChEBI" id="CHEBI:78442"/>
        <dbReference type="ChEBI" id="CHEBI:78494"/>
        <dbReference type="ChEBI" id="CHEBI:133044"/>
        <dbReference type="EC" id="2.3.2.6"/>
    </reaction>
</comment>
<dbReference type="SUPFAM" id="SSF55729">
    <property type="entry name" value="Acyl-CoA N-acyltransferases (Nat)"/>
    <property type="match status" value="1"/>
</dbReference>
<evidence type="ECO:0000256" key="3">
    <source>
        <dbReference type="ARBA" id="ARBA00022679"/>
    </source>
</evidence>
<dbReference type="GO" id="GO:0008914">
    <property type="term" value="F:leucyl-tRNA--protein transferase activity"/>
    <property type="evidence" value="ECO:0007669"/>
    <property type="project" value="UniProtKB-UniRule"/>
</dbReference>
<dbReference type="EMBL" id="JACNJH010000278">
    <property type="protein sequence ID" value="MBC8363244.1"/>
    <property type="molecule type" value="Genomic_DNA"/>
</dbReference>
<dbReference type="AlphaFoldDB" id="A0A8J6NXB2"/>
<comment type="caution">
    <text evidence="16">The sequence shown here is derived from an EMBL/GenBank/DDBJ whole genome shotgun (WGS) entry which is preliminary data.</text>
</comment>
<evidence type="ECO:0000256" key="6">
    <source>
        <dbReference type="ARBA" id="ARBA00050652"/>
    </source>
</evidence>
<evidence type="ECO:0000313" key="16">
    <source>
        <dbReference type="EMBL" id="MBC8363244.1"/>
    </source>
</evidence>
<comment type="subcellular location">
    <subcellularLocation>
        <location evidence="1 15">Cytoplasm</location>
    </subcellularLocation>
</comment>
<evidence type="ECO:0000256" key="1">
    <source>
        <dbReference type="ARBA" id="ARBA00004496"/>
    </source>
</evidence>
<dbReference type="Gene3D" id="3.30.70.3550">
    <property type="entry name" value="Leucyl/phenylalanyl-tRNA-protein transferase, N-terminal domain"/>
    <property type="match status" value="1"/>
</dbReference>
<comment type="similarity">
    <text evidence="9 15">Belongs to the L/F-transferase family.</text>
</comment>
<evidence type="ECO:0000256" key="5">
    <source>
        <dbReference type="ARBA" id="ARBA00050607"/>
    </source>
</evidence>